<gene>
    <name evidence="11" type="ORF">AARE701A_LOCUS341</name>
</gene>
<dbReference type="GO" id="GO:0030136">
    <property type="term" value="C:clathrin-coated vesicle"/>
    <property type="evidence" value="ECO:0007669"/>
    <property type="project" value="UniProtKB-SubCell"/>
</dbReference>
<accession>A0A8S1ZFD1</accession>
<dbReference type="GO" id="GO:0005905">
    <property type="term" value="C:clathrin-coated pit"/>
    <property type="evidence" value="ECO:0007669"/>
    <property type="project" value="UniProtKB-SubCell"/>
</dbReference>
<keyword evidence="5" id="KW-0333">Golgi apparatus</keyword>
<dbReference type="GO" id="GO:0005546">
    <property type="term" value="F:phosphatidylinositol-4,5-bisphosphate binding"/>
    <property type="evidence" value="ECO:0007669"/>
    <property type="project" value="TreeGrafter"/>
</dbReference>
<dbReference type="EMBL" id="LR999451">
    <property type="protein sequence ID" value="CAE5956572.1"/>
    <property type="molecule type" value="Genomic_DNA"/>
</dbReference>
<keyword evidence="7" id="KW-0168">Coated pit</keyword>
<dbReference type="SUPFAM" id="SSF89009">
    <property type="entry name" value="GAT-like domain"/>
    <property type="match status" value="1"/>
</dbReference>
<dbReference type="GO" id="GO:0006900">
    <property type="term" value="P:vesicle budding from membrane"/>
    <property type="evidence" value="ECO:0007669"/>
    <property type="project" value="TreeGrafter"/>
</dbReference>
<evidence type="ECO:0000256" key="4">
    <source>
        <dbReference type="ARBA" id="ARBA00022583"/>
    </source>
</evidence>
<keyword evidence="6" id="KW-0472">Membrane</keyword>
<evidence type="ECO:0000259" key="10">
    <source>
        <dbReference type="PROSITE" id="PS50942"/>
    </source>
</evidence>
<keyword evidence="12" id="KW-1185">Reference proteome</keyword>
<dbReference type="PROSITE" id="PS50942">
    <property type="entry name" value="ENTH"/>
    <property type="match status" value="1"/>
</dbReference>
<dbReference type="InterPro" id="IPR011417">
    <property type="entry name" value="ANTH_dom"/>
</dbReference>
<keyword evidence="4" id="KW-0254">Endocytosis</keyword>
<feature type="compositionally biased region" description="Polar residues" evidence="9">
    <location>
        <begin position="419"/>
        <end position="436"/>
    </location>
</feature>
<dbReference type="InterPro" id="IPR013809">
    <property type="entry name" value="ENTH"/>
</dbReference>
<dbReference type="SUPFAM" id="SSF48464">
    <property type="entry name" value="ENTH/VHS domain"/>
    <property type="match status" value="1"/>
</dbReference>
<keyword evidence="8" id="KW-0968">Cytoplasmic vesicle</keyword>
<evidence type="ECO:0000256" key="5">
    <source>
        <dbReference type="ARBA" id="ARBA00023034"/>
    </source>
</evidence>
<dbReference type="GO" id="GO:0000149">
    <property type="term" value="F:SNARE binding"/>
    <property type="evidence" value="ECO:0007669"/>
    <property type="project" value="TreeGrafter"/>
</dbReference>
<evidence type="ECO:0000256" key="2">
    <source>
        <dbReference type="ARBA" id="ARBA00004555"/>
    </source>
</evidence>
<dbReference type="InterPro" id="IPR048050">
    <property type="entry name" value="ANTH_N_plant"/>
</dbReference>
<evidence type="ECO:0000256" key="6">
    <source>
        <dbReference type="ARBA" id="ARBA00023136"/>
    </source>
</evidence>
<feature type="region of interest" description="Disordered" evidence="9">
    <location>
        <begin position="394"/>
        <end position="436"/>
    </location>
</feature>
<dbReference type="GO" id="GO:0048268">
    <property type="term" value="P:clathrin coat assembly"/>
    <property type="evidence" value="ECO:0007669"/>
    <property type="project" value="InterPro"/>
</dbReference>
<dbReference type="CDD" id="cd16987">
    <property type="entry name" value="ANTH_N_AP180_plant"/>
    <property type="match status" value="1"/>
</dbReference>
<evidence type="ECO:0000256" key="1">
    <source>
        <dbReference type="ARBA" id="ARBA00004132"/>
    </source>
</evidence>
<comment type="subcellular location">
    <subcellularLocation>
        <location evidence="1">Cytoplasmic vesicle</location>
        <location evidence="1">Clathrin-coated vesicle</location>
    </subcellularLocation>
    <subcellularLocation>
        <location evidence="2">Golgi apparatus</location>
    </subcellularLocation>
    <subcellularLocation>
        <location evidence="3">Membrane</location>
        <location evidence="3">Clathrin-coated pit</location>
    </subcellularLocation>
</comment>
<organism evidence="11 12">
    <name type="scientific">Arabidopsis arenosa</name>
    <name type="common">Sand rock-cress</name>
    <name type="synonym">Cardaminopsis arenosa</name>
    <dbReference type="NCBI Taxonomy" id="38785"/>
    <lineage>
        <taxon>Eukaryota</taxon>
        <taxon>Viridiplantae</taxon>
        <taxon>Streptophyta</taxon>
        <taxon>Embryophyta</taxon>
        <taxon>Tracheophyta</taxon>
        <taxon>Spermatophyta</taxon>
        <taxon>Magnoliopsida</taxon>
        <taxon>eudicotyledons</taxon>
        <taxon>Gunneridae</taxon>
        <taxon>Pentapetalae</taxon>
        <taxon>rosids</taxon>
        <taxon>malvids</taxon>
        <taxon>Brassicales</taxon>
        <taxon>Brassicaceae</taxon>
        <taxon>Camelineae</taxon>
        <taxon>Arabidopsis</taxon>
    </lineage>
</organism>
<protein>
    <recommendedName>
        <fullName evidence="10">ENTH domain-containing protein</fullName>
    </recommendedName>
</protein>
<dbReference type="Proteomes" id="UP000682877">
    <property type="component" value="Chromosome 1"/>
</dbReference>
<dbReference type="FunFam" id="1.25.40.90:FF:000019">
    <property type="entry name" value="Clathrin coat assembly protein"/>
    <property type="match status" value="1"/>
</dbReference>
<dbReference type="GO" id="GO:0072583">
    <property type="term" value="P:clathrin-dependent endocytosis"/>
    <property type="evidence" value="ECO:0007669"/>
    <property type="project" value="InterPro"/>
</dbReference>
<evidence type="ECO:0000256" key="7">
    <source>
        <dbReference type="ARBA" id="ARBA00023176"/>
    </source>
</evidence>
<evidence type="ECO:0000313" key="11">
    <source>
        <dbReference type="EMBL" id="CAE5956572.1"/>
    </source>
</evidence>
<dbReference type="PANTHER" id="PTHR22951">
    <property type="entry name" value="CLATHRIN ASSEMBLY PROTEIN"/>
    <property type="match status" value="1"/>
</dbReference>
<dbReference type="SMART" id="SM00273">
    <property type="entry name" value="ENTH"/>
    <property type="match status" value="1"/>
</dbReference>
<dbReference type="InterPro" id="IPR045192">
    <property type="entry name" value="AP180-like"/>
</dbReference>
<dbReference type="GO" id="GO:0005545">
    <property type="term" value="F:1-phosphatidylinositol binding"/>
    <property type="evidence" value="ECO:0007669"/>
    <property type="project" value="InterPro"/>
</dbReference>
<feature type="domain" description="ENTH" evidence="10">
    <location>
        <begin position="28"/>
        <end position="165"/>
    </location>
</feature>
<dbReference type="Gene3D" id="1.20.58.150">
    <property type="entry name" value="ANTH domain"/>
    <property type="match status" value="1"/>
</dbReference>
<sequence>MPSKLKKAIGAVKDQTSISFAKVANGATGGGDLTTLEVAILKATSHDEEVPIDDRLVTEILGVISSKKSHAASCAAAIGRRIGRTRNWIVALKSLVLVLRIFQDGDPYFPREVLHAMKRGAKILNLSSFRDDSNSCPWDFTAFVRTFALYLDERLDCFLTGKLQRRYTNRDQTGRISTNTTNSRSRFNPKIGIKSHEPAVRDMKPVMLLDKITYWQRLLDRAIATRPTGDAKANKLVKMSLYAVMQETFDLYRDISDGLALLLDSFFHLQYQSCIHAFQACVRASKQFEELNGFYDICKSIGIGRTSEYPSIQKISLELLETLQEFLKDQSSFPASSGLYPSPNSLLPPPPSSKESKDSAVSSSLDFGDSTIDTSERYSDYGSFRSTSLEDLMSRTEAGTSSPPMSCHSEPYGGRDDPNGNNFDTVSTKSLPNNPSVSASNLTLDLLSLDDVIDTAEAKDVEDKKKQEDSKAETFDPWEALMLRDDPRKKIETIQEEPSTSEDQRDSGNWLLALEETATQVQDNNSMAIVPFGLDDPMPAFQAAMDQYNPFLEEPVAQLAAAGEPMTTFSALALTEFQPEPTFQVNVPEDFEPSSTPTFKATGTLPVECDPFTTFESTFGFGDTLSENGGVNQQSVLQEQQLWLQNQKKIIAKHLS</sequence>
<dbReference type="GO" id="GO:0005794">
    <property type="term" value="C:Golgi apparatus"/>
    <property type="evidence" value="ECO:0007669"/>
    <property type="project" value="UniProtKB-SubCell"/>
</dbReference>
<evidence type="ECO:0000256" key="9">
    <source>
        <dbReference type="SAM" id="MobiDB-lite"/>
    </source>
</evidence>
<dbReference type="PANTHER" id="PTHR22951:SF75">
    <property type="entry name" value="CLATHRIN COAT ASSEMBLY PROTEIN AP180"/>
    <property type="match status" value="1"/>
</dbReference>
<dbReference type="AlphaFoldDB" id="A0A8S1ZFD1"/>
<dbReference type="FunFam" id="1.20.58.150:FF:000005">
    <property type="entry name" value="putative clathrin assembly protein At2g25430"/>
    <property type="match status" value="1"/>
</dbReference>
<evidence type="ECO:0000256" key="3">
    <source>
        <dbReference type="ARBA" id="ARBA00004600"/>
    </source>
</evidence>
<dbReference type="InterPro" id="IPR014712">
    <property type="entry name" value="ANTH_dom_sf"/>
</dbReference>
<evidence type="ECO:0000313" key="12">
    <source>
        <dbReference type="Proteomes" id="UP000682877"/>
    </source>
</evidence>
<feature type="region of interest" description="Disordered" evidence="9">
    <location>
        <begin position="335"/>
        <end position="368"/>
    </location>
</feature>
<proteinExistence type="predicted"/>
<dbReference type="Pfam" id="PF07651">
    <property type="entry name" value="ANTH"/>
    <property type="match status" value="1"/>
</dbReference>
<reference evidence="11" key="1">
    <citation type="submission" date="2021-01" db="EMBL/GenBank/DDBJ databases">
        <authorList>
            <person name="Bezrukov I."/>
        </authorList>
    </citation>
    <scope>NUCLEOTIDE SEQUENCE</scope>
</reference>
<feature type="compositionally biased region" description="Low complexity" evidence="9">
    <location>
        <begin position="336"/>
        <end position="345"/>
    </location>
</feature>
<evidence type="ECO:0000256" key="8">
    <source>
        <dbReference type="ARBA" id="ARBA00023329"/>
    </source>
</evidence>
<dbReference type="Gene3D" id="1.25.40.90">
    <property type="match status" value="1"/>
</dbReference>
<dbReference type="GO" id="GO:0032050">
    <property type="term" value="F:clathrin heavy chain binding"/>
    <property type="evidence" value="ECO:0007669"/>
    <property type="project" value="TreeGrafter"/>
</dbReference>
<dbReference type="InterPro" id="IPR008942">
    <property type="entry name" value="ENTH_VHS"/>
</dbReference>
<name>A0A8S1ZFD1_ARAAE</name>